<dbReference type="Proteomes" id="UP000672657">
    <property type="component" value="Unassembled WGS sequence"/>
</dbReference>
<sequence>MRAFMAICFLILSSAALAAANDAAAPSQAGTLKLRQLNGISYISGGVGLEEAATMRGMARQFNVRMHFVDSNDNSALSDVTVTLFNARREIVLLVLSEGPYLYLNLPRGAYRAVIRYGGSIVSRSIAVTENSAAVDLLLRFPAMPAGSDNLIARPVQGQPPAKLR</sequence>
<dbReference type="EMBL" id="CAJPVI010000046">
    <property type="protein sequence ID" value="CAG2158401.1"/>
    <property type="molecule type" value="Genomic_DNA"/>
</dbReference>
<gene>
    <name evidence="2" type="ORF">LMG26411_05971</name>
</gene>
<comment type="caution">
    <text evidence="2">The sequence shown here is derived from an EMBL/GenBank/DDBJ whole genome shotgun (WGS) entry which is preliminary data.</text>
</comment>
<keyword evidence="1" id="KW-0732">Signal</keyword>
<reference evidence="2 3" key="1">
    <citation type="submission" date="2021-03" db="EMBL/GenBank/DDBJ databases">
        <authorList>
            <person name="Peeters C."/>
        </authorList>
    </citation>
    <scope>NUCLEOTIDE SEQUENCE [LARGE SCALE GENOMIC DNA]</scope>
    <source>
        <strain evidence="2 3">LMG 26411</strain>
    </source>
</reference>
<feature type="chain" id="PRO_5045430837" description="Carboxypeptidase regulatory-like domain-containing protein" evidence="1">
    <location>
        <begin position="19"/>
        <end position="165"/>
    </location>
</feature>
<evidence type="ECO:0000313" key="3">
    <source>
        <dbReference type="Proteomes" id="UP000672657"/>
    </source>
</evidence>
<keyword evidence="3" id="KW-1185">Reference proteome</keyword>
<evidence type="ECO:0008006" key="4">
    <source>
        <dbReference type="Google" id="ProtNLM"/>
    </source>
</evidence>
<proteinExistence type="predicted"/>
<evidence type="ECO:0000256" key="1">
    <source>
        <dbReference type="SAM" id="SignalP"/>
    </source>
</evidence>
<name>A0ABN7Q647_9BURK</name>
<feature type="signal peptide" evidence="1">
    <location>
        <begin position="1"/>
        <end position="18"/>
    </location>
</feature>
<accession>A0ABN7Q647</accession>
<evidence type="ECO:0000313" key="2">
    <source>
        <dbReference type="EMBL" id="CAG2158401.1"/>
    </source>
</evidence>
<organism evidence="2 3">
    <name type="scientific">Cupriavidus numazuensis</name>
    <dbReference type="NCBI Taxonomy" id="221992"/>
    <lineage>
        <taxon>Bacteria</taxon>
        <taxon>Pseudomonadati</taxon>
        <taxon>Pseudomonadota</taxon>
        <taxon>Betaproteobacteria</taxon>
        <taxon>Burkholderiales</taxon>
        <taxon>Burkholderiaceae</taxon>
        <taxon>Cupriavidus</taxon>
    </lineage>
</organism>
<protein>
    <recommendedName>
        <fullName evidence="4">Carboxypeptidase regulatory-like domain-containing protein</fullName>
    </recommendedName>
</protein>